<sequence length="140" mass="14754">MRGEHREPGRAALVVARPHGDVAPDAAQPRGDVHHDAHVADARGAPRRRKDQVVLRGTGERGDADGVVSGDGRHLVRPRQVKCGGASTEAGRTAGSIGVVDDDGAVGGTAIARMHRGWARVPHRCHPEPQAKVPHVPSVR</sequence>
<dbReference type="AlphaFoldDB" id="A0A6J4LKB8"/>
<feature type="compositionally biased region" description="Basic and acidic residues" evidence="1">
    <location>
        <begin position="31"/>
        <end position="41"/>
    </location>
</feature>
<evidence type="ECO:0000256" key="1">
    <source>
        <dbReference type="SAM" id="MobiDB-lite"/>
    </source>
</evidence>
<dbReference type="EMBL" id="CADCTU010000559">
    <property type="protein sequence ID" value="CAA9331261.1"/>
    <property type="molecule type" value="Genomic_DNA"/>
</dbReference>
<accession>A0A6J4LKB8</accession>
<feature type="region of interest" description="Disordered" evidence="1">
    <location>
        <begin position="1"/>
        <end position="72"/>
    </location>
</feature>
<gene>
    <name evidence="2" type="ORF">AVDCRST_MAG11-2483</name>
</gene>
<name>A0A6J4LKB8_9BACT</name>
<proteinExistence type="predicted"/>
<organism evidence="2">
    <name type="scientific">uncultured Gemmatimonadaceae bacterium</name>
    <dbReference type="NCBI Taxonomy" id="246130"/>
    <lineage>
        <taxon>Bacteria</taxon>
        <taxon>Pseudomonadati</taxon>
        <taxon>Gemmatimonadota</taxon>
        <taxon>Gemmatimonadia</taxon>
        <taxon>Gemmatimonadales</taxon>
        <taxon>Gemmatimonadaceae</taxon>
        <taxon>environmental samples</taxon>
    </lineage>
</organism>
<reference evidence="2" key="1">
    <citation type="submission" date="2020-02" db="EMBL/GenBank/DDBJ databases">
        <authorList>
            <person name="Meier V. D."/>
        </authorList>
    </citation>
    <scope>NUCLEOTIDE SEQUENCE</scope>
    <source>
        <strain evidence="2">AVDCRST_MAG11</strain>
    </source>
</reference>
<evidence type="ECO:0000313" key="2">
    <source>
        <dbReference type="EMBL" id="CAA9331261.1"/>
    </source>
</evidence>
<protein>
    <submittedName>
        <fullName evidence="2">Uncharacterized protein</fullName>
    </submittedName>
</protein>